<dbReference type="SUPFAM" id="SSF52821">
    <property type="entry name" value="Rhodanese/Cell cycle control phosphatase"/>
    <property type="match status" value="1"/>
</dbReference>
<evidence type="ECO:0000313" key="5">
    <source>
        <dbReference type="RefSeq" id="XP_010266802.1"/>
    </source>
</evidence>
<dbReference type="CDD" id="cd00158">
    <property type="entry name" value="RHOD"/>
    <property type="match status" value="1"/>
</dbReference>
<proteinExistence type="predicted"/>
<evidence type="ECO:0000313" key="4">
    <source>
        <dbReference type="RefSeq" id="XP_010266801.1"/>
    </source>
</evidence>
<sequence length="143" mass="16027">MGISWIILFFGILFLVCSSFAEVVTIDVHAAKDLLRSRHHRYLDVRTTEEFNNGHVDVENPLNIPYMLFTAEGRVKNPHFVEQVLAACSKDDHLVVGCLSGVRSLHASTELIKADFKHVSNMGGGYTAWVEKGFAVKKPKEEL</sequence>
<dbReference type="InterPro" id="IPR044684">
    <property type="entry name" value="STR17/STR18/HARC1-like"/>
</dbReference>
<dbReference type="eggNOG" id="KOG1530">
    <property type="taxonomic scope" value="Eukaryota"/>
</dbReference>
<dbReference type="RefSeq" id="XP_010266802.1">
    <property type="nucleotide sequence ID" value="XM_010268500.2"/>
</dbReference>
<dbReference type="AlphaFoldDB" id="A0A1U8AV41"/>
<dbReference type="OMA" id="QSACSKE"/>
<dbReference type="GeneID" id="104604230"/>
<feature type="signal peptide" evidence="1">
    <location>
        <begin position="1"/>
        <end position="21"/>
    </location>
</feature>
<keyword evidence="1" id="KW-0732">Signal</keyword>
<dbReference type="SMART" id="SM00450">
    <property type="entry name" value="RHOD"/>
    <property type="match status" value="1"/>
</dbReference>
<gene>
    <name evidence="4 5" type="primary">LOC104604230</name>
</gene>
<dbReference type="STRING" id="4432.A0A1U8AV41"/>
<dbReference type="PANTHER" id="PTHR44542:SF12">
    <property type="entry name" value="THIOSULFATE SULFURTRANSFERASE 18"/>
    <property type="match status" value="1"/>
</dbReference>
<dbReference type="GO" id="GO:0003824">
    <property type="term" value="F:catalytic activity"/>
    <property type="evidence" value="ECO:0007669"/>
    <property type="project" value="InterPro"/>
</dbReference>
<dbReference type="OrthoDB" id="566238at2759"/>
<dbReference type="PANTHER" id="PTHR44542">
    <property type="entry name" value="THIOSULFATE SULFURTRANSFERASE 18"/>
    <property type="match status" value="1"/>
</dbReference>
<evidence type="ECO:0000256" key="1">
    <source>
        <dbReference type="SAM" id="SignalP"/>
    </source>
</evidence>
<keyword evidence="3" id="KW-1185">Reference proteome</keyword>
<dbReference type="RefSeq" id="XP_010266801.1">
    <property type="nucleotide sequence ID" value="XM_010268499.2"/>
</dbReference>
<evidence type="ECO:0000259" key="2">
    <source>
        <dbReference type="PROSITE" id="PS50206"/>
    </source>
</evidence>
<dbReference type="KEGG" id="nnu:104604230"/>
<feature type="chain" id="PRO_5010665297" evidence="1">
    <location>
        <begin position="22"/>
        <end position="143"/>
    </location>
</feature>
<protein>
    <submittedName>
        <fullName evidence="4 5">Thiosulfate sulfurtransferase 18-like</fullName>
    </submittedName>
</protein>
<dbReference type="PROSITE" id="PS50206">
    <property type="entry name" value="RHODANESE_3"/>
    <property type="match status" value="1"/>
</dbReference>
<dbReference type="Gene3D" id="3.40.250.10">
    <property type="entry name" value="Rhodanese-like domain"/>
    <property type="match status" value="1"/>
</dbReference>
<feature type="domain" description="Rhodanese" evidence="2">
    <location>
        <begin position="36"/>
        <end position="138"/>
    </location>
</feature>
<accession>A0A1U8AV41</accession>
<name>A0A1U8AV41_NELNU</name>
<dbReference type="InterPro" id="IPR036873">
    <property type="entry name" value="Rhodanese-like_dom_sf"/>
</dbReference>
<organism evidence="3 5">
    <name type="scientific">Nelumbo nucifera</name>
    <name type="common">Sacred lotus</name>
    <dbReference type="NCBI Taxonomy" id="4432"/>
    <lineage>
        <taxon>Eukaryota</taxon>
        <taxon>Viridiplantae</taxon>
        <taxon>Streptophyta</taxon>
        <taxon>Embryophyta</taxon>
        <taxon>Tracheophyta</taxon>
        <taxon>Spermatophyta</taxon>
        <taxon>Magnoliopsida</taxon>
        <taxon>Proteales</taxon>
        <taxon>Nelumbonaceae</taxon>
        <taxon>Nelumbo</taxon>
    </lineage>
</organism>
<dbReference type="InterPro" id="IPR001763">
    <property type="entry name" value="Rhodanese-like_dom"/>
</dbReference>
<dbReference type="Pfam" id="PF00581">
    <property type="entry name" value="Rhodanese"/>
    <property type="match status" value="1"/>
</dbReference>
<dbReference type="Proteomes" id="UP000189703">
    <property type="component" value="Unplaced"/>
</dbReference>
<evidence type="ECO:0000313" key="3">
    <source>
        <dbReference type="Proteomes" id="UP000189703"/>
    </source>
</evidence>
<reference evidence="4 5" key="1">
    <citation type="submission" date="2025-04" db="UniProtKB">
        <authorList>
            <consortium name="RefSeq"/>
        </authorList>
    </citation>
    <scope>IDENTIFICATION</scope>
</reference>